<organism evidence="1">
    <name type="scientific">uncultured Solirubrobacteraceae bacterium</name>
    <dbReference type="NCBI Taxonomy" id="1162706"/>
    <lineage>
        <taxon>Bacteria</taxon>
        <taxon>Bacillati</taxon>
        <taxon>Actinomycetota</taxon>
        <taxon>Thermoleophilia</taxon>
        <taxon>Solirubrobacterales</taxon>
        <taxon>Solirubrobacteraceae</taxon>
        <taxon>environmental samples</taxon>
    </lineage>
</organism>
<gene>
    <name evidence="1" type="ORF">AVDCRST_MAG85-4082</name>
</gene>
<accession>A0A6J4U112</accession>
<protein>
    <submittedName>
        <fullName evidence="1">Uncharacterized protein</fullName>
    </submittedName>
</protein>
<dbReference type="AlphaFoldDB" id="A0A6J4U112"/>
<sequence>MTRRDWLLLLLGLDPPPAGLEPVRVQKALFLLAREGGIPTRERYWFVPYNYGPMSPRVYRDVDALTRAGLVERVPVPGYAWGLVRATERGRERATELAAGADGRAVRRLSEIRREVAALSFADLLESVYERYPEFAVRSVFRRRGRP</sequence>
<proteinExistence type="predicted"/>
<evidence type="ECO:0000313" key="1">
    <source>
        <dbReference type="EMBL" id="CAA9535588.1"/>
    </source>
</evidence>
<name>A0A6J4U112_9ACTN</name>
<dbReference type="EMBL" id="CADCVT010000461">
    <property type="protein sequence ID" value="CAA9535588.1"/>
    <property type="molecule type" value="Genomic_DNA"/>
</dbReference>
<reference evidence="1" key="1">
    <citation type="submission" date="2020-02" db="EMBL/GenBank/DDBJ databases">
        <authorList>
            <person name="Meier V. D."/>
        </authorList>
    </citation>
    <scope>NUCLEOTIDE SEQUENCE</scope>
    <source>
        <strain evidence="1">AVDCRST_MAG85</strain>
    </source>
</reference>